<dbReference type="GO" id="GO:0030544">
    <property type="term" value="F:Hsp70 protein binding"/>
    <property type="evidence" value="ECO:0007669"/>
    <property type="project" value="InterPro"/>
</dbReference>
<dbReference type="Gene3D" id="1.10.287.110">
    <property type="entry name" value="DnaJ domain"/>
    <property type="match status" value="1"/>
</dbReference>
<keyword evidence="2" id="KW-0677">Repeat</keyword>
<dbReference type="Proteomes" id="UP000030678">
    <property type="component" value="Unassembled WGS sequence"/>
</dbReference>
<dbReference type="SUPFAM" id="SSF57938">
    <property type="entry name" value="DnaJ/Hsp40 cysteine-rich domain"/>
    <property type="match status" value="1"/>
</dbReference>
<dbReference type="AlphaFoldDB" id="V9D112"/>
<feature type="domain" description="CR-type" evidence="9">
    <location>
        <begin position="136"/>
        <end position="219"/>
    </location>
</feature>
<dbReference type="PROSITE" id="PS00636">
    <property type="entry name" value="DNAJ_1"/>
    <property type="match status" value="1"/>
</dbReference>
<dbReference type="CDD" id="cd10747">
    <property type="entry name" value="DnaJ_C"/>
    <property type="match status" value="1"/>
</dbReference>
<dbReference type="HAMAP" id="MF_01152">
    <property type="entry name" value="DnaJ"/>
    <property type="match status" value="1"/>
</dbReference>
<dbReference type="VEuPathDB" id="FungiDB:G647_08365"/>
<dbReference type="PANTHER" id="PTHR43888">
    <property type="entry name" value="DNAJ-LIKE-2, ISOFORM A-RELATED"/>
    <property type="match status" value="1"/>
</dbReference>
<dbReference type="InterPro" id="IPR008971">
    <property type="entry name" value="HSP40/DnaJ_pept-bd"/>
</dbReference>
<dbReference type="PRINTS" id="PR00625">
    <property type="entry name" value="JDOMAIN"/>
</dbReference>
<evidence type="ECO:0000256" key="6">
    <source>
        <dbReference type="PROSITE-ProRule" id="PRU00546"/>
    </source>
</evidence>
<dbReference type="Pfam" id="PF00684">
    <property type="entry name" value="DnaJ_CXXCXGXG"/>
    <property type="match status" value="1"/>
</dbReference>
<name>V9D112_9EURO</name>
<organism evidence="10 11">
    <name type="scientific">Cladophialophora carrionii CBS 160.54</name>
    <dbReference type="NCBI Taxonomy" id="1279043"/>
    <lineage>
        <taxon>Eukaryota</taxon>
        <taxon>Fungi</taxon>
        <taxon>Dikarya</taxon>
        <taxon>Ascomycota</taxon>
        <taxon>Pezizomycotina</taxon>
        <taxon>Eurotiomycetes</taxon>
        <taxon>Chaetothyriomycetidae</taxon>
        <taxon>Chaetothyriales</taxon>
        <taxon>Herpotrichiellaceae</taxon>
        <taxon>Cladophialophora</taxon>
    </lineage>
</organism>
<dbReference type="InterPro" id="IPR002939">
    <property type="entry name" value="DnaJ_C"/>
</dbReference>
<protein>
    <submittedName>
        <fullName evidence="10">Chaperone DnaJ</fullName>
    </submittedName>
</protein>
<dbReference type="InterPro" id="IPR001623">
    <property type="entry name" value="DnaJ_domain"/>
</dbReference>
<dbReference type="CDD" id="cd10719">
    <property type="entry name" value="DnaJ_zf"/>
    <property type="match status" value="1"/>
</dbReference>
<evidence type="ECO:0000313" key="11">
    <source>
        <dbReference type="Proteomes" id="UP000030678"/>
    </source>
</evidence>
<gene>
    <name evidence="10" type="ORF">G647_08365</name>
</gene>
<dbReference type="Gene3D" id="2.60.260.20">
    <property type="entry name" value="Urease metallochaperone UreE, N-terminal domain"/>
    <property type="match status" value="2"/>
</dbReference>
<dbReference type="SUPFAM" id="SSF46565">
    <property type="entry name" value="Chaperone J-domain"/>
    <property type="match status" value="1"/>
</dbReference>
<evidence type="ECO:0000259" key="8">
    <source>
        <dbReference type="PROSITE" id="PS50076"/>
    </source>
</evidence>
<dbReference type="InterPro" id="IPR012724">
    <property type="entry name" value="DnaJ"/>
</dbReference>
<evidence type="ECO:0000313" key="10">
    <source>
        <dbReference type="EMBL" id="ETI20331.1"/>
    </source>
</evidence>
<dbReference type="Pfam" id="PF00226">
    <property type="entry name" value="DnaJ"/>
    <property type="match status" value="1"/>
</dbReference>
<evidence type="ECO:0000259" key="9">
    <source>
        <dbReference type="PROSITE" id="PS51188"/>
    </source>
</evidence>
<dbReference type="RefSeq" id="XP_008730899.1">
    <property type="nucleotide sequence ID" value="XM_008732677.1"/>
</dbReference>
<dbReference type="InterPro" id="IPR018253">
    <property type="entry name" value="DnaJ_domain_CS"/>
</dbReference>
<keyword evidence="4 6" id="KW-0862">Zinc</keyword>
<keyword evidence="1 6" id="KW-0479">Metal-binding</keyword>
<evidence type="ECO:0000256" key="2">
    <source>
        <dbReference type="ARBA" id="ARBA00022737"/>
    </source>
</evidence>
<dbReference type="GeneID" id="19986858"/>
<dbReference type="GO" id="GO:0008270">
    <property type="term" value="F:zinc ion binding"/>
    <property type="evidence" value="ECO:0007669"/>
    <property type="project" value="UniProtKB-KW"/>
</dbReference>
<dbReference type="InterPro" id="IPR036410">
    <property type="entry name" value="HSP_DnaJ_Cys-rich_dom_sf"/>
</dbReference>
<dbReference type="CDD" id="cd06257">
    <property type="entry name" value="DnaJ"/>
    <property type="match status" value="1"/>
</dbReference>
<dbReference type="EMBL" id="KB822708">
    <property type="protein sequence ID" value="ETI20331.1"/>
    <property type="molecule type" value="Genomic_DNA"/>
</dbReference>
<reference evidence="10 11" key="1">
    <citation type="submission" date="2013-03" db="EMBL/GenBank/DDBJ databases">
        <title>The Genome Sequence of Cladophialophora carrionii CBS 160.54.</title>
        <authorList>
            <consortium name="The Broad Institute Genomics Platform"/>
            <person name="Cuomo C."/>
            <person name="de Hoog S."/>
            <person name="Gorbushina A."/>
            <person name="Walker B."/>
            <person name="Young S.K."/>
            <person name="Zeng Q."/>
            <person name="Gargeya S."/>
            <person name="Fitzgerald M."/>
            <person name="Haas B."/>
            <person name="Abouelleil A."/>
            <person name="Allen A.W."/>
            <person name="Alvarado L."/>
            <person name="Arachchi H.M."/>
            <person name="Berlin A.M."/>
            <person name="Chapman S.B."/>
            <person name="Gainer-Dewar J."/>
            <person name="Goldberg J."/>
            <person name="Griggs A."/>
            <person name="Gujja S."/>
            <person name="Hansen M."/>
            <person name="Howarth C."/>
            <person name="Imamovic A."/>
            <person name="Ireland A."/>
            <person name="Larimer J."/>
            <person name="McCowan C."/>
            <person name="Murphy C."/>
            <person name="Pearson M."/>
            <person name="Poon T.W."/>
            <person name="Priest M."/>
            <person name="Roberts A."/>
            <person name="Saif S."/>
            <person name="Shea T."/>
            <person name="Sisk P."/>
            <person name="Sykes S."/>
            <person name="Wortman J."/>
            <person name="Nusbaum C."/>
            <person name="Birren B."/>
        </authorList>
    </citation>
    <scope>NUCLEOTIDE SEQUENCE [LARGE SCALE GENOMIC DNA]</scope>
    <source>
        <strain evidence="10 11">CBS 160.54</strain>
    </source>
</reference>
<dbReference type="GO" id="GO:0005524">
    <property type="term" value="F:ATP binding"/>
    <property type="evidence" value="ECO:0007669"/>
    <property type="project" value="InterPro"/>
</dbReference>
<keyword evidence="3 6" id="KW-0863">Zinc-finger</keyword>
<dbReference type="OrthoDB" id="550424at2759"/>
<evidence type="ECO:0000256" key="5">
    <source>
        <dbReference type="ARBA" id="ARBA00023186"/>
    </source>
</evidence>
<dbReference type="Gene3D" id="2.10.230.10">
    <property type="entry name" value="Heat shock protein DnaJ, cysteine-rich domain"/>
    <property type="match status" value="1"/>
</dbReference>
<keyword evidence="5" id="KW-0143">Chaperone</keyword>
<evidence type="ECO:0000256" key="3">
    <source>
        <dbReference type="ARBA" id="ARBA00022771"/>
    </source>
</evidence>
<dbReference type="Pfam" id="PF01556">
    <property type="entry name" value="DnaJ_C"/>
    <property type="match status" value="1"/>
</dbReference>
<dbReference type="SMART" id="SM00271">
    <property type="entry name" value="DnaJ"/>
    <property type="match status" value="1"/>
</dbReference>
<dbReference type="GO" id="GO:0009408">
    <property type="term" value="P:response to heat"/>
    <property type="evidence" value="ECO:0007669"/>
    <property type="project" value="InterPro"/>
</dbReference>
<dbReference type="FunFam" id="2.10.230.10:FF:000001">
    <property type="entry name" value="DnaJ subfamily A member 2"/>
    <property type="match status" value="1"/>
</dbReference>
<dbReference type="FunFam" id="2.60.260.20:FF:000024">
    <property type="entry name" value="Mitochondrial protein import protein MAS5"/>
    <property type="match status" value="1"/>
</dbReference>
<dbReference type="GO" id="GO:0051082">
    <property type="term" value="F:unfolded protein binding"/>
    <property type="evidence" value="ECO:0007669"/>
    <property type="project" value="InterPro"/>
</dbReference>
<accession>V9D112</accession>
<feature type="domain" description="J" evidence="8">
    <location>
        <begin position="6"/>
        <end position="73"/>
    </location>
</feature>
<dbReference type="SUPFAM" id="SSF49493">
    <property type="entry name" value="HSP40/DnaJ peptide-binding domain"/>
    <property type="match status" value="2"/>
</dbReference>
<dbReference type="FunFam" id="1.10.287.110:FF:000048">
    <property type="entry name" value="DnaJ family protein"/>
    <property type="match status" value="1"/>
</dbReference>
<dbReference type="PROSITE" id="PS50076">
    <property type="entry name" value="DNAJ_2"/>
    <property type="match status" value="1"/>
</dbReference>
<evidence type="ECO:0000256" key="7">
    <source>
        <dbReference type="SAM" id="MobiDB-lite"/>
    </source>
</evidence>
<feature type="zinc finger region" description="CR-type" evidence="6">
    <location>
        <begin position="136"/>
        <end position="219"/>
    </location>
</feature>
<dbReference type="GO" id="GO:0006457">
    <property type="term" value="P:protein folding"/>
    <property type="evidence" value="ECO:0007669"/>
    <property type="project" value="InterPro"/>
</dbReference>
<dbReference type="InterPro" id="IPR001305">
    <property type="entry name" value="HSP_DnaJ_Cys-rich_dom"/>
</dbReference>
<dbReference type="PROSITE" id="PS51188">
    <property type="entry name" value="ZF_CR"/>
    <property type="match status" value="1"/>
</dbReference>
<evidence type="ECO:0000256" key="4">
    <source>
        <dbReference type="ARBA" id="ARBA00022833"/>
    </source>
</evidence>
<evidence type="ECO:0000256" key="1">
    <source>
        <dbReference type="ARBA" id="ARBA00022723"/>
    </source>
</evidence>
<feature type="region of interest" description="Disordered" evidence="7">
    <location>
        <begin position="365"/>
        <end position="414"/>
    </location>
</feature>
<sequence>MVKETKYYDILGVEVTATEAQLKTAYKKGALKHHPDTDKNAHNPDAAEKFKDLSKAYEVLSDPQKRSLYDQYGEEGLEQGGMGGGGMAAEDLFAQFFGGGSSFGGMFGGGMRETGPKKARTIHHVHKVSLEDIYKGKVSKLALQKSVICPQCDGRGGKEGAVKTCAGCNGAGMKTMMRQMGPMIQRFQTICPDCQGEGETIRERDRCKRCMGKKTVVERKVLHVHVDRGVKSGHKIEFRGEGDQMPGVLAGDVVFEIEQKPHPRFQRKDDDLFYHAEIDLLTALAGGQIYIEHLDDRWLTVNIYPGEPITPGSIKVIKGQGMPSLRHHDFGNLYIQFDVKFPDKSTINSENLPLLEQVLPPRMQQKLPPADGMVEDFDLEEVDPRQQARAHGATDEDDEDGIPAGAERVQCASQ</sequence>
<proteinExistence type="inferred from homology"/>
<dbReference type="HOGENOM" id="CLU_017633_10_2_1"/>
<dbReference type="InterPro" id="IPR036869">
    <property type="entry name" value="J_dom_sf"/>
</dbReference>
<dbReference type="InterPro" id="IPR044713">
    <property type="entry name" value="DNJA1/2-like"/>
</dbReference>